<evidence type="ECO:0000313" key="4">
    <source>
        <dbReference type="EMBL" id="KAK3290543.1"/>
    </source>
</evidence>
<dbReference type="Gene3D" id="3.50.50.60">
    <property type="entry name" value="FAD/NAD(P)-binding domain"/>
    <property type="match status" value="1"/>
</dbReference>
<dbReference type="PIRSF" id="PIRSF000137">
    <property type="entry name" value="Alcohol_oxidase"/>
    <property type="match status" value="1"/>
</dbReference>
<evidence type="ECO:0000259" key="3">
    <source>
        <dbReference type="PROSITE" id="PS00624"/>
    </source>
</evidence>
<evidence type="ECO:0000313" key="5">
    <source>
        <dbReference type="Proteomes" id="UP001278766"/>
    </source>
</evidence>
<dbReference type="RefSeq" id="XP_062654057.1">
    <property type="nucleotide sequence ID" value="XM_062804946.1"/>
</dbReference>
<dbReference type="AlphaFoldDB" id="A0AAE0H5V8"/>
<accession>A0AAE0H5V8</accession>
<keyword evidence="2" id="KW-0285">Flavoprotein</keyword>
<protein>
    <recommendedName>
        <fullName evidence="3">Glucose-methanol-choline oxidoreductase N-terminal domain-containing protein</fullName>
    </recommendedName>
</protein>
<gene>
    <name evidence="4" type="ORF">B0H64DRAFT_412757</name>
</gene>
<comment type="similarity">
    <text evidence="1">Belongs to the GMC oxidoreductase family.</text>
</comment>
<dbReference type="GO" id="GO:0016614">
    <property type="term" value="F:oxidoreductase activity, acting on CH-OH group of donors"/>
    <property type="evidence" value="ECO:0007669"/>
    <property type="project" value="InterPro"/>
</dbReference>
<dbReference type="SUPFAM" id="SSF51905">
    <property type="entry name" value="FAD/NAD(P)-binding domain"/>
    <property type="match status" value="1"/>
</dbReference>
<comment type="cofactor">
    <cofactor evidence="2">
        <name>FAD</name>
        <dbReference type="ChEBI" id="CHEBI:57692"/>
    </cofactor>
</comment>
<proteinExistence type="inferred from homology"/>
<organism evidence="4 5">
    <name type="scientific">Chaetomium fimeti</name>
    <dbReference type="NCBI Taxonomy" id="1854472"/>
    <lineage>
        <taxon>Eukaryota</taxon>
        <taxon>Fungi</taxon>
        <taxon>Dikarya</taxon>
        <taxon>Ascomycota</taxon>
        <taxon>Pezizomycotina</taxon>
        <taxon>Sordariomycetes</taxon>
        <taxon>Sordariomycetidae</taxon>
        <taxon>Sordariales</taxon>
        <taxon>Chaetomiaceae</taxon>
        <taxon>Chaetomium</taxon>
    </lineage>
</organism>
<dbReference type="PANTHER" id="PTHR11552:SF100">
    <property type="entry name" value="DEHYDROGENASE, PUTATIVE (AFU_ORTHOLOGUE AFUA_5G00630)-RELATED"/>
    <property type="match status" value="1"/>
</dbReference>
<evidence type="ECO:0000256" key="1">
    <source>
        <dbReference type="ARBA" id="ARBA00010790"/>
    </source>
</evidence>
<dbReference type="SUPFAM" id="SSF54373">
    <property type="entry name" value="FAD-linked reductases, C-terminal domain"/>
    <property type="match status" value="1"/>
</dbReference>
<reference evidence="4" key="1">
    <citation type="journal article" date="2023" name="Mol. Phylogenet. Evol.">
        <title>Genome-scale phylogeny and comparative genomics of the fungal order Sordariales.</title>
        <authorList>
            <person name="Hensen N."/>
            <person name="Bonometti L."/>
            <person name="Westerberg I."/>
            <person name="Brannstrom I.O."/>
            <person name="Guillou S."/>
            <person name="Cros-Aarteil S."/>
            <person name="Calhoun S."/>
            <person name="Haridas S."/>
            <person name="Kuo A."/>
            <person name="Mondo S."/>
            <person name="Pangilinan J."/>
            <person name="Riley R."/>
            <person name="LaButti K."/>
            <person name="Andreopoulos B."/>
            <person name="Lipzen A."/>
            <person name="Chen C."/>
            <person name="Yan M."/>
            <person name="Daum C."/>
            <person name="Ng V."/>
            <person name="Clum A."/>
            <person name="Steindorff A."/>
            <person name="Ohm R.A."/>
            <person name="Martin F."/>
            <person name="Silar P."/>
            <person name="Natvig D.O."/>
            <person name="Lalanne C."/>
            <person name="Gautier V."/>
            <person name="Ament-Velasquez S.L."/>
            <person name="Kruys A."/>
            <person name="Hutchinson M.I."/>
            <person name="Powell A.J."/>
            <person name="Barry K."/>
            <person name="Miller A.N."/>
            <person name="Grigoriev I.V."/>
            <person name="Debuchy R."/>
            <person name="Gladieux P."/>
            <person name="Hiltunen Thoren M."/>
            <person name="Johannesson H."/>
        </authorList>
    </citation>
    <scope>NUCLEOTIDE SEQUENCE</scope>
    <source>
        <strain evidence="4">CBS 168.71</strain>
    </source>
</reference>
<dbReference type="InterPro" id="IPR012132">
    <property type="entry name" value="GMC_OxRdtase"/>
</dbReference>
<dbReference type="PROSITE" id="PS00624">
    <property type="entry name" value="GMC_OXRED_2"/>
    <property type="match status" value="1"/>
</dbReference>
<feature type="domain" description="Glucose-methanol-choline oxidoreductase N-terminal" evidence="3">
    <location>
        <begin position="230"/>
        <end position="244"/>
    </location>
</feature>
<feature type="binding site" evidence="2">
    <location>
        <position position="176"/>
    </location>
    <ligand>
        <name>FAD</name>
        <dbReference type="ChEBI" id="CHEBI:57692"/>
    </ligand>
</feature>
<name>A0AAE0H5V8_9PEZI</name>
<dbReference type="InterPro" id="IPR000172">
    <property type="entry name" value="GMC_OxRdtase_N"/>
</dbReference>
<dbReference type="InterPro" id="IPR007867">
    <property type="entry name" value="GMC_OxRtase_C"/>
</dbReference>
<dbReference type="Pfam" id="PF00732">
    <property type="entry name" value="GMC_oxred_N"/>
    <property type="match status" value="1"/>
</dbReference>
<dbReference type="GeneID" id="87841894"/>
<dbReference type="EMBL" id="JAUEPN010000013">
    <property type="protein sequence ID" value="KAK3290543.1"/>
    <property type="molecule type" value="Genomic_DNA"/>
</dbReference>
<dbReference type="Pfam" id="PF05199">
    <property type="entry name" value="GMC_oxred_C"/>
    <property type="match status" value="1"/>
</dbReference>
<feature type="binding site" evidence="2">
    <location>
        <begin position="19"/>
        <end position="22"/>
    </location>
    <ligand>
        <name>FAD</name>
        <dbReference type="ChEBI" id="CHEBI:57692"/>
    </ligand>
</feature>
<dbReference type="InterPro" id="IPR036188">
    <property type="entry name" value="FAD/NAD-bd_sf"/>
</dbReference>
<dbReference type="PANTHER" id="PTHR11552">
    <property type="entry name" value="GLUCOSE-METHANOL-CHOLINE GMC OXIDOREDUCTASE"/>
    <property type="match status" value="1"/>
</dbReference>
<keyword evidence="5" id="KW-1185">Reference proteome</keyword>
<keyword evidence="2" id="KW-0274">FAD</keyword>
<dbReference type="GO" id="GO:0050660">
    <property type="term" value="F:flavin adenine dinucleotide binding"/>
    <property type="evidence" value="ECO:0007669"/>
    <property type="project" value="InterPro"/>
</dbReference>
<dbReference type="Gene3D" id="3.30.560.10">
    <property type="entry name" value="Glucose Oxidase, domain 3"/>
    <property type="match status" value="1"/>
</dbReference>
<reference evidence="4" key="2">
    <citation type="submission" date="2023-06" db="EMBL/GenBank/DDBJ databases">
        <authorList>
            <consortium name="Lawrence Berkeley National Laboratory"/>
            <person name="Haridas S."/>
            <person name="Hensen N."/>
            <person name="Bonometti L."/>
            <person name="Westerberg I."/>
            <person name="Brannstrom I.O."/>
            <person name="Guillou S."/>
            <person name="Cros-Aarteil S."/>
            <person name="Calhoun S."/>
            <person name="Kuo A."/>
            <person name="Mondo S."/>
            <person name="Pangilinan J."/>
            <person name="Riley R."/>
            <person name="Labutti K."/>
            <person name="Andreopoulos B."/>
            <person name="Lipzen A."/>
            <person name="Chen C."/>
            <person name="Yanf M."/>
            <person name="Daum C."/>
            <person name="Ng V."/>
            <person name="Clum A."/>
            <person name="Steindorff A."/>
            <person name="Ohm R."/>
            <person name="Martin F."/>
            <person name="Silar P."/>
            <person name="Natvig D."/>
            <person name="Lalanne C."/>
            <person name="Gautier V."/>
            <person name="Ament-Velasquez S.L."/>
            <person name="Kruys A."/>
            <person name="Hutchinson M.I."/>
            <person name="Powell A.J."/>
            <person name="Barry K."/>
            <person name="Miller A.N."/>
            <person name="Grigoriev I.V."/>
            <person name="Debuchy R."/>
            <person name="Gladieux P."/>
            <person name="Thoren M.H."/>
            <person name="Johannesson H."/>
        </authorList>
    </citation>
    <scope>NUCLEOTIDE SEQUENCE</scope>
    <source>
        <strain evidence="4">CBS 168.71</strain>
    </source>
</reference>
<evidence type="ECO:0000256" key="2">
    <source>
        <dbReference type="PIRSR" id="PIRSR000137-2"/>
    </source>
</evidence>
<sequence>MKGLLYPRTGTLGGCTAHNAMVAVYPQRSDFEYMATLTGDSAWSPDNMRKYFQRLEKKQYLTGLPKGHGKDGWLSVELTPLSVPLKDPQLLATITGGAFALGDITNQVLNIGTLLVGDLNADSEHRDRNPHYYQVPITTNNAARTGAREFVVSVRDARNKDGSKKYPLDVRLNCHVTRVVFDTSASPPRATGVEFLDGAHLYRASPLSRSARAGTPGSATASREVIISGGAYNSPQILKLSGVGPAAELAQFNIPLVADLPGVGTNLQDHYESAVTAKVPKDWPALRGCTFQFNNTRDPCLERWQNPILGDRGTYASAGLSVAMLHKTSASADGTFDAFVFGGPAQFAGYYPGYSYDASAEHDWWTWVVLKSHPRNTAGRVTLRSADPLDPPEVVYNYFDTGGGDYAADLRAMAEAVELARRALRRQPVRTNEVLPGAEVNTREEIEQYIKDGSWGHHASSTCPIGADGDPMAVLDSQFRVRKVQGLRVVDASVYPRIPGTFTAVSTYMVAEKAADDILRDV</sequence>
<dbReference type="Proteomes" id="UP001278766">
    <property type="component" value="Unassembled WGS sequence"/>
</dbReference>
<comment type="caution">
    <text evidence="4">The sequence shown here is derived from an EMBL/GenBank/DDBJ whole genome shotgun (WGS) entry which is preliminary data.</text>
</comment>